<feature type="transmembrane region" description="Helical" evidence="1">
    <location>
        <begin position="126"/>
        <end position="147"/>
    </location>
</feature>
<dbReference type="OrthoDB" id="419711at2759"/>
<gene>
    <name evidence="2" type="ORF">HNAJ_LOCUS12874</name>
</gene>
<accession>A0A0R3TYF1</accession>
<proteinExistence type="predicted"/>
<feature type="transmembrane region" description="Helical" evidence="1">
    <location>
        <begin position="228"/>
        <end position="250"/>
    </location>
</feature>
<dbReference type="WBParaSite" id="HNAJ_0001290001-mRNA-1">
    <property type="protein sequence ID" value="HNAJ_0001290001-mRNA-1"/>
    <property type="gene ID" value="HNAJ_0001290001"/>
</dbReference>
<evidence type="ECO:0000256" key="1">
    <source>
        <dbReference type="SAM" id="Phobius"/>
    </source>
</evidence>
<feature type="transmembrane region" description="Helical" evidence="1">
    <location>
        <begin position="91"/>
        <end position="114"/>
    </location>
</feature>
<feature type="transmembrane region" description="Helical" evidence="1">
    <location>
        <begin position="49"/>
        <end position="71"/>
    </location>
</feature>
<reference evidence="2 3" key="2">
    <citation type="submission" date="2018-11" db="EMBL/GenBank/DDBJ databases">
        <authorList>
            <consortium name="Pathogen Informatics"/>
        </authorList>
    </citation>
    <scope>NUCLEOTIDE SEQUENCE [LARGE SCALE GENOMIC DNA]</scope>
</reference>
<keyword evidence="1" id="KW-1133">Transmembrane helix</keyword>
<dbReference type="PANTHER" id="PTHR12242:SF45">
    <property type="entry name" value="MARVEL DOMAIN-CONTAINING PROTEIN"/>
    <property type="match status" value="1"/>
</dbReference>
<feature type="transmembrane region" description="Helical" evidence="1">
    <location>
        <begin position="190"/>
        <end position="208"/>
    </location>
</feature>
<dbReference type="Pfam" id="PF21534">
    <property type="entry name" value="Rost"/>
    <property type="match status" value="1"/>
</dbReference>
<dbReference type="InterPro" id="IPR049352">
    <property type="entry name" value="Rost"/>
</dbReference>
<dbReference type="STRING" id="102285.A0A0R3TYF1"/>
<evidence type="ECO:0000313" key="3">
    <source>
        <dbReference type="Proteomes" id="UP000278807"/>
    </source>
</evidence>
<evidence type="ECO:0000313" key="4">
    <source>
        <dbReference type="WBParaSite" id="HNAJ_0001290001-mRNA-1"/>
    </source>
</evidence>
<keyword evidence="1" id="KW-0812">Transmembrane</keyword>
<keyword evidence="3" id="KW-1185">Reference proteome</keyword>
<keyword evidence="1" id="KW-0472">Membrane</keyword>
<dbReference type="AlphaFoldDB" id="A0A0R3TYF1"/>
<dbReference type="PANTHER" id="PTHR12242">
    <property type="entry name" value="OS02G0130600 PROTEIN-RELATED"/>
    <property type="match status" value="1"/>
</dbReference>
<evidence type="ECO:0000313" key="2">
    <source>
        <dbReference type="EMBL" id="VDO14331.1"/>
    </source>
</evidence>
<dbReference type="EMBL" id="UZAE01014745">
    <property type="protein sequence ID" value="VDO14331.1"/>
    <property type="molecule type" value="Genomic_DNA"/>
</dbReference>
<reference evidence="4" key="1">
    <citation type="submission" date="2017-02" db="UniProtKB">
        <authorList>
            <consortium name="WormBaseParasite"/>
        </authorList>
    </citation>
    <scope>IDENTIFICATION</scope>
</reference>
<sequence>MEDKTEERRNCCQTLGKAFRYEFKCRNLGFSGANYEFFPFAQWMWMDKFFYPIFRFIIAIGLLAWACVEIVEEIEQRIDTHTKSKYFLYATNWAFLTYTFSSNVFAIFCTFYNCKKDATVSRWISEILWFFYGMSMNTVVVTSLGYWAALWDPTYNRFYQPESEYKHSIPALTVVLDLWINGLPIRLLHALYPMIFGILYSTFSYLYYDAGNVDPIYPILDWSQPAKAAIICLTIIIVGLFVQFLLYLLYVGRITLSARLNGRGKVVEERWWSESSQATPVKEAIRDIGAIKFA</sequence>
<protein>
    <submittedName>
        <fullName evidence="4">Protein rolling stone</fullName>
    </submittedName>
</protein>
<organism evidence="4">
    <name type="scientific">Rodentolepis nana</name>
    <name type="common">Dwarf tapeworm</name>
    <name type="synonym">Hymenolepis nana</name>
    <dbReference type="NCBI Taxonomy" id="102285"/>
    <lineage>
        <taxon>Eukaryota</taxon>
        <taxon>Metazoa</taxon>
        <taxon>Spiralia</taxon>
        <taxon>Lophotrochozoa</taxon>
        <taxon>Platyhelminthes</taxon>
        <taxon>Cestoda</taxon>
        <taxon>Eucestoda</taxon>
        <taxon>Cyclophyllidea</taxon>
        <taxon>Hymenolepididae</taxon>
        <taxon>Rodentolepis</taxon>
    </lineage>
</organism>
<dbReference type="Proteomes" id="UP000278807">
    <property type="component" value="Unassembled WGS sequence"/>
</dbReference>
<name>A0A0R3TYF1_RODNA</name>
<dbReference type="GO" id="GO:0016020">
    <property type="term" value="C:membrane"/>
    <property type="evidence" value="ECO:0007669"/>
    <property type="project" value="TreeGrafter"/>
</dbReference>